<dbReference type="HAMAP" id="MF_01396">
    <property type="entry name" value="ATP_synth_c_bact"/>
    <property type="match status" value="1"/>
</dbReference>
<dbReference type="NCBIfam" id="TIGR01260">
    <property type="entry name" value="ATP_synt_c"/>
    <property type="match status" value="1"/>
</dbReference>
<name>A0A7T0G169_9BACT</name>
<dbReference type="KEGG" id="nli:G3M70_14805"/>
<feature type="transmembrane region" description="Helical" evidence="13">
    <location>
        <begin position="6"/>
        <end position="29"/>
    </location>
</feature>
<gene>
    <name evidence="13 15" type="primary">atpE</name>
    <name evidence="15" type="ORF">G3M70_14805</name>
</gene>
<dbReference type="GO" id="GO:0005886">
    <property type="term" value="C:plasma membrane"/>
    <property type="evidence" value="ECO:0007669"/>
    <property type="project" value="UniProtKB-SubCell"/>
</dbReference>
<keyword evidence="10 13" id="KW-0472">Membrane</keyword>
<evidence type="ECO:0000256" key="13">
    <source>
        <dbReference type="HAMAP-Rule" id="MF_01396"/>
    </source>
</evidence>
<accession>A0A7T0G169</accession>
<evidence type="ECO:0000256" key="9">
    <source>
        <dbReference type="ARBA" id="ARBA00023121"/>
    </source>
</evidence>
<reference evidence="15 16" key="1">
    <citation type="submission" date="2020-02" db="EMBL/GenBank/DDBJ databases">
        <title>Genomic and physiological characterization of two novel Nitrospinaceae genera.</title>
        <authorList>
            <person name="Mueller A.J."/>
            <person name="Jung M.-Y."/>
            <person name="Strachan C.R."/>
            <person name="Herbold C.W."/>
            <person name="Kirkegaard R.H."/>
            <person name="Daims H."/>
        </authorList>
    </citation>
    <scope>NUCLEOTIDE SEQUENCE [LARGE SCALE GENOMIC DNA]</scope>
    <source>
        <strain evidence="15">EB</strain>
    </source>
</reference>
<evidence type="ECO:0000256" key="3">
    <source>
        <dbReference type="ARBA" id="ARBA00022448"/>
    </source>
</evidence>
<keyword evidence="13" id="KW-1003">Cell membrane</keyword>
<dbReference type="InterPro" id="IPR005953">
    <property type="entry name" value="ATP_synth_csu_bac/chlpt"/>
</dbReference>
<keyword evidence="8 13" id="KW-0406">Ion transport</keyword>
<evidence type="ECO:0000256" key="8">
    <source>
        <dbReference type="ARBA" id="ARBA00023065"/>
    </source>
</evidence>
<sequence>MEASAAAYLGMGLCAAGFFGAALGIAYIFAKTIETVGRQPNAEARVAKYCWIGFALVEAVALYALVLAFILMGKA</sequence>
<dbReference type="CDD" id="cd18182">
    <property type="entry name" value="ATP-synt_Fo_c_ATP5G3"/>
    <property type="match status" value="1"/>
</dbReference>
<proteinExistence type="inferred from homology"/>
<dbReference type="Gene3D" id="1.20.20.10">
    <property type="entry name" value="F1F0 ATP synthase subunit C"/>
    <property type="match status" value="1"/>
</dbReference>
<evidence type="ECO:0000256" key="11">
    <source>
        <dbReference type="ARBA" id="ARBA00023310"/>
    </source>
</evidence>
<dbReference type="InterPro" id="IPR000454">
    <property type="entry name" value="ATP_synth_F0_csu"/>
</dbReference>
<organism evidence="15 16">
    <name type="scientific">Candidatus Nitronauta litoralis</name>
    <dbReference type="NCBI Taxonomy" id="2705533"/>
    <lineage>
        <taxon>Bacteria</taxon>
        <taxon>Pseudomonadati</taxon>
        <taxon>Nitrospinota/Tectimicrobiota group</taxon>
        <taxon>Nitrospinota</taxon>
        <taxon>Nitrospinia</taxon>
        <taxon>Nitrospinales</taxon>
        <taxon>Nitrospinaceae</taxon>
        <taxon>Candidatus Nitronauta</taxon>
    </lineage>
</organism>
<feature type="site" description="Reversibly protonated during proton transport" evidence="13">
    <location>
        <position position="58"/>
    </location>
</feature>
<dbReference type="InterPro" id="IPR002379">
    <property type="entry name" value="ATPase_proteolipid_c-like_dom"/>
</dbReference>
<dbReference type="PANTHER" id="PTHR10031:SF0">
    <property type="entry name" value="ATPASE PROTEIN 9"/>
    <property type="match status" value="1"/>
</dbReference>
<dbReference type="PANTHER" id="PTHR10031">
    <property type="entry name" value="ATP SYNTHASE LIPID-BINDING PROTEIN, MITOCHONDRIAL"/>
    <property type="match status" value="1"/>
</dbReference>
<feature type="domain" description="V-ATPase proteolipid subunit C-like" evidence="14">
    <location>
        <begin position="9"/>
        <end position="71"/>
    </location>
</feature>
<evidence type="ECO:0000313" key="16">
    <source>
        <dbReference type="Proteomes" id="UP000594688"/>
    </source>
</evidence>
<evidence type="ECO:0000256" key="6">
    <source>
        <dbReference type="ARBA" id="ARBA00022781"/>
    </source>
</evidence>
<comment type="function">
    <text evidence="13">Key component of the F(0) channel; it plays a direct role in translocation across the membrane. A homomeric c-ring of between 10-14 subunits forms the central stalk rotor element with the F(1) delta and epsilon subunits.</text>
</comment>
<dbReference type="GO" id="GO:0008289">
    <property type="term" value="F:lipid binding"/>
    <property type="evidence" value="ECO:0007669"/>
    <property type="project" value="UniProtKB-KW"/>
</dbReference>
<dbReference type="Proteomes" id="UP000594688">
    <property type="component" value="Chromosome"/>
</dbReference>
<evidence type="ECO:0000256" key="5">
    <source>
        <dbReference type="ARBA" id="ARBA00022692"/>
    </source>
</evidence>
<keyword evidence="9 13" id="KW-0446">Lipid-binding</keyword>
<dbReference type="InterPro" id="IPR038662">
    <property type="entry name" value="ATP_synth_F0_csu_sf"/>
</dbReference>
<evidence type="ECO:0000256" key="7">
    <source>
        <dbReference type="ARBA" id="ARBA00022989"/>
    </source>
</evidence>
<dbReference type="GO" id="GO:0045259">
    <property type="term" value="C:proton-transporting ATP synthase complex"/>
    <property type="evidence" value="ECO:0007669"/>
    <property type="project" value="UniProtKB-KW"/>
</dbReference>
<dbReference type="GO" id="GO:0046933">
    <property type="term" value="F:proton-transporting ATP synthase activity, rotational mechanism"/>
    <property type="evidence" value="ECO:0007669"/>
    <property type="project" value="UniProtKB-UniRule"/>
</dbReference>
<evidence type="ECO:0000259" key="14">
    <source>
        <dbReference type="Pfam" id="PF00137"/>
    </source>
</evidence>
<evidence type="ECO:0000256" key="12">
    <source>
        <dbReference type="ARBA" id="ARBA00025198"/>
    </source>
</evidence>
<dbReference type="Pfam" id="PF00137">
    <property type="entry name" value="ATP-synt_C"/>
    <property type="match status" value="1"/>
</dbReference>
<comment type="function">
    <text evidence="12 13">F(1)F(0) ATP synthase produces ATP from ADP in the presence of a proton or sodium gradient. F-type ATPases consist of two structural domains, F(1) containing the extramembraneous catalytic core and F(0) containing the membrane proton channel, linked together by a central stalk and a peripheral stalk. During catalysis, ATP synthesis in the catalytic domain of F(1) is coupled via a rotary mechanism of the central stalk subunits to proton translocation.</text>
</comment>
<keyword evidence="11 13" id="KW-0066">ATP synthesis</keyword>
<dbReference type="AlphaFoldDB" id="A0A7T0G169"/>
<feature type="transmembrane region" description="Helical" evidence="13">
    <location>
        <begin position="49"/>
        <end position="72"/>
    </location>
</feature>
<evidence type="ECO:0000256" key="10">
    <source>
        <dbReference type="ARBA" id="ARBA00023136"/>
    </source>
</evidence>
<evidence type="ECO:0000313" key="15">
    <source>
        <dbReference type="EMBL" id="QPJ63075.1"/>
    </source>
</evidence>
<protein>
    <recommendedName>
        <fullName evidence="13">ATP synthase subunit c</fullName>
    </recommendedName>
    <alternativeName>
        <fullName evidence="13">ATP synthase F(0) sector subunit c</fullName>
    </alternativeName>
    <alternativeName>
        <fullName evidence="13">F-type ATPase subunit c</fullName>
        <shortName evidence="13">F-ATPase subunit c</shortName>
    </alternativeName>
    <alternativeName>
        <fullName evidence="13">Lipid-binding protein</fullName>
    </alternativeName>
</protein>
<evidence type="ECO:0000256" key="1">
    <source>
        <dbReference type="ARBA" id="ARBA00004141"/>
    </source>
</evidence>
<dbReference type="PROSITE" id="PS00605">
    <property type="entry name" value="ATPASE_C"/>
    <property type="match status" value="1"/>
</dbReference>
<dbReference type="InterPro" id="IPR020537">
    <property type="entry name" value="ATP_synth_F0_csu_DDCD_BS"/>
</dbReference>
<evidence type="ECO:0000256" key="4">
    <source>
        <dbReference type="ARBA" id="ARBA00022547"/>
    </source>
</evidence>
<comment type="subcellular location">
    <subcellularLocation>
        <location evidence="13">Cell membrane</location>
        <topology evidence="13">Multi-pass membrane protein</topology>
    </subcellularLocation>
    <subcellularLocation>
        <location evidence="1">Membrane</location>
        <topology evidence="1">Multi-pass membrane protein</topology>
    </subcellularLocation>
</comment>
<evidence type="ECO:0000256" key="2">
    <source>
        <dbReference type="ARBA" id="ARBA00006704"/>
    </source>
</evidence>
<dbReference type="EMBL" id="CP048685">
    <property type="protein sequence ID" value="QPJ63075.1"/>
    <property type="molecule type" value="Genomic_DNA"/>
</dbReference>
<dbReference type="PRINTS" id="PR00124">
    <property type="entry name" value="ATPASEC"/>
</dbReference>
<keyword evidence="4 13" id="KW-0138">CF(0)</keyword>
<keyword evidence="6 13" id="KW-0375">Hydrogen ion transport</keyword>
<dbReference type="SUPFAM" id="SSF81333">
    <property type="entry name" value="F1F0 ATP synthase subunit C"/>
    <property type="match status" value="1"/>
</dbReference>
<comment type="similarity">
    <text evidence="2 13">Belongs to the ATPase C chain family.</text>
</comment>
<keyword evidence="5 13" id="KW-0812">Transmembrane</keyword>
<keyword evidence="3 13" id="KW-0813">Transport</keyword>
<dbReference type="InterPro" id="IPR035921">
    <property type="entry name" value="F/V-ATP_Csub_sf"/>
</dbReference>
<dbReference type="GO" id="GO:0033177">
    <property type="term" value="C:proton-transporting two-sector ATPase complex, proton-transporting domain"/>
    <property type="evidence" value="ECO:0007669"/>
    <property type="project" value="InterPro"/>
</dbReference>
<keyword evidence="7 13" id="KW-1133">Transmembrane helix</keyword>